<dbReference type="InterPro" id="IPR023804">
    <property type="entry name" value="DUF3792_TM"/>
</dbReference>
<dbReference type="EMBL" id="NNSR01000026">
    <property type="protein sequence ID" value="PKD32402.1"/>
    <property type="molecule type" value="Genomic_DNA"/>
</dbReference>
<evidence type="ECO:0000313" key="3">
    <source>
        <dbReference type="Proteomes" id="UP000233425"/>
    </source>
</evidence>
<comment type="caution">
    <text evidence="2">The sequence shown here is derived from an EMBL/GenBank/DDBJ whole genome shotgun (WGS) entry which is preliminary data.</text>
</comment>
<sequence>MSDKKLLAKAVLFSSVCGILILVILMCLLAAVMMSAGVISADILDYCAVGMVGVAALMSGIISSRITGSAGLAVGSLTGFFIFLVITSIALIFNGEPITILTLLKLISSVLGGCIGGIIGVNKKEKIKIK</sequence>
<dbReference type="RefSeq" id="WP_101028471.1">
    <property type="nucleotide sequence ID" value="NZ_CABMMZ010000026.1"/>
</dbReference>
<keyword evidence="1" id="KW-0812">Transmembrane</keyword>
<dbReference type="NCBIfam" id="TIGR04086">
    <property type="entry name" value="TIGR04086_membr"/>
    <property type="match status" value="1"/>
</dbReference>
<feature type="transmembrane region" description="Helical" evidence="1">
    <location>
        <begin position="70"/>
        <end position="92"/>
    </location>
</feature>
<protein>
    <submittedName>
        <fullName evidence="2">Putative membrane protein</fullName>
    </submittedName>
</protein>
<organism evidence="2 3">
    <name type="scientific">Ruminococcus bromii</name>
    <dbReference type="NCBI Taxonomy" id="40518"/>
    <lineage>
        <taxon>Bacteria</taxon>
        <taxon>Bacillati</taxon>
        <taxon>Bacillota</taxon>
        <taxon>Clostridia</taxon>
        <taxon>Eubacteriales</taxon>
        <taxon>Oscillospiraceae</taxon>
        <taxon>Ruminococcus</taxon>
    </lineage>
</organism>
<feature type="transmembrane region" description="Helical" evidence="1">
    <location>
        <begin position="98"/>
        <end position="121"/>
    </location>
</feature>
<reference evidence="2" key="1">
    <citation type="journal article" date="2018" name="Environ. Microbiol.">
        <title>Sporulation capability and amylosome conservation among diverse human colonic and rumen isolates of the keystone starch-degrader Ruminococcus bromii.</title>
        <authorList>
            <person name="Mukhopadhya I."/>
            <person name="Morais S."/>
            <person name="Laverde-Gomez J."/>
            <person name="Sheridan P.O."/>
            <person name="Walker A.W."/>
            <person name="Kelly W."/>
            <person name="Klieve A.V."/>
            <person name="Ouwerkerk D."/>
            <person name="Duncan S.H."/>
            <person name="Louis P."/>
            <person name="Koropatkin N."/>
            <person name="Cockburn D."/>
            <person name="Kibler R."/>
            <person name="Cooper P.J."/>
            <person name="Sandoval C."/>
            <person name="Crost E."/>
            <person name="Juge N."/>
            <person name="Bayer E.A."/>
            <person name="Flint H.J."/>
        </authorList>
    </citation>
    <scope>NUCLEOTIDE SEQUENCE [LARGE SCALE GENOMIC DNA]</scope>
    <source>
        <strain evidence="2">ATCC 27255</strain>
    </source>
</reference>
<feature type="transmembrane region" description="Helical" evidence="1">
    <location>
        <begin position="43"/>
        <end position="63"/>
    </location>
</feature>
<dbReference type="Pfam" id="PF12670">
    <property type="entry name" value="DUF3792"/>
    <property type="match status" value="1"/>
</dbReference>
<proteinExistence type="predicted"/>
<dbReference type="Proteomes" id="UP000233425">
    <property type="component" value="Unassembled WGS sequence"/>
</dbReference>
<evidence type="ECO:0000256" key="1">
    <source>
        <dbReference type="SAM" id="Phobius"/>
    </source>
</evidence>
<evidence type="ECO:0000313" key="2">
    <source>
        <dbReference type="EMBL" id="PKD32402.1"/>
    </source>
</evidence>
<dbReference type="AlphaFoldDB" id="A0A2N0UZI9"/>
<gene>
    <name evidence="2" type="ORF">RBATCC27255_00350</name>
</gene>
<feature type="transmembrane region" description="Helical" evidence="1">
    <location>
        <begin position="12"/>
        <end position="37"/>
    </location>
</feature>
<name>A0A2N0UZI9_9FIRM</name>
<keyword evidence="1" id="KW-1133">Transmembrane helix</keyword>
<keyword evidence="3" id="KW-1185">Reference proteome</keyword>
<accession>A0A2N0UZI9</accession>
<keyword evidence="1" id="KW-0472">Membrane</keyword>